<dbReference type="InParanoid" id="I7L8P7"/>
<dbReference type="InterPro" id="IPR011107">
    <property type="entry name" value="PPI_Ypi1"/>
</dbReference>
<dbReference type="RefSeq" id="NP_001402562.1">
    <property type="nucleotide sequence ID" value="NM_001415617.1"/>
</dbReference>
<name>I7L8P7_ENCCU</name>
<accession>I7L8P7</accession>
<dbReference type="EMBL" id="AL590445">
    <property type="protein sequence ID" value="CCI74102.1"/>
    <property type="molecule type" value="Genomic_DNA"/>
</dbReference>
<evidence type="ECO:0000313" key="4">
    <source>
        <dbReference type="Proteomes" id="UP000000819"/>
    </source>
</evidence>
<dbReference type="GO" id="GO:0008157">
    <property type="term" value="F:protein phosphatase 1 binding"/>
    <property type="evidence" value="ECO:0007669"/>
    <property type="project" value="TreeGrafter"/>
</dbReference>
<reference evidence="3 4" key="2">
    <citation type="journal article" date="2009" name="BMC Genomics">
        <title>Identification of transcriptional signals in Encephalitozoon cuniculi widespread among Microsporidia phylum: support for accurate structural genome annotation.</title>
        <authorList>
            <person name="Peyretaillade E."/>
            <person name="Goncalves O."/>
            <person name="Terrat S."/>
            <person name="Dugat-Bony E."/>
            <person name="Wincker P."/>
            <person name="Cornman R.S."/>
            <person name="Evans J.D."/>
            <person name="Delbac F."/>
            <person name="Peyret P."/>
        </authorList>
    </citation>
    <scope>NUCLEOTIDE SEQUENCE [LARGE SCALE GENOMIC DNA]</scope>
    <source>
        <strain evidence="3 4">GB-M1</strain>
    </source>
</reference>
<dbReference type="GO" id="GO:0005634">
    <property type="term" value="C:nucleus"/>
    <property type="evidence" value="ECO:0007669"/>
    <property type="project" value="UniProtKB-SubCell"/>
</dbReference>
<dbReference type="GO" id="GO:0004865">
    <property type="term" value="F:protein serine/threonine phosphatase inhibitor activity"/>
    <property type="evidence" value="ECO:0007669"/>
    <property type="project" value="UniProtKB-UniRule"/>
</dbReference>
<protein>
    <recommendedName>
        <fullName evidence="2">Type 1 phosphatases regulator</fullName>
    </recommendedName>
</protein>
<dbReference type="VEuPathDB" id="MicrosporidiaDB:ECU05_0185"/>
<dbReference type="Pfam" id="PF07491">
    <property type="entry name" value="PPI_Ypi1"/>
    <property type="match status" value="1"/>
</dbReference>
<sequence>MSNTVTVTKVKLKLVQKKPRHVTWTEETVDNEGLGKKKSKICCIYCSKGKDRDKNKYERL</sequence>
<comment type="function">
    <text evidence="2">Regulator of type 1 phosphatases which maintains protein phosphatase activity under strict control.</text>
</comment>
<dbReference type="Proteomes" id="UP000000819">
    <property type="component" value="Chromosome V"/>
</dbReference>
<comment type="subcellular location">
    <subcellularLocation>
        <location evidence="2">Nucleus</location>
    </subcellularLocation>
</comment>
<dbReference type="GeneID" id="77136353"/>
<organism evidence="3 4">
    <name type="scientific">Encephalitozoon cuniculi (strain GB-M1)</name>
    <name type="common">Microsporidian parasite</name>
    <dbReference type="NCBI Taxonomy" id="284813"/>
    <lineage>
        <taxon>Eukaryota</taxon>
        <taxon>Fungi</taxon>
        <taxon>Fungi incertae sedis</taxon>
        <taxon>Microsporidia</taxon>
        <taxon>Unikaryonidae</taxon>
        <taxon>Encephalitozoon</taxon>
    </lineage>
</organism>
<comment type="similarity">
    <text evidence="1 2">Belongs to the YPI1 family.</text>
</comment>
<keyword evidence="2" id="KW-0539">Nucleus</keyword>
<dbReference type="PANTHER" id="PTHR20835">
    <property type="entry name" value="E3 UBIQUITIN-PROTEIN LIGASE PPP1R11-RELATED"/>
    <property type="match status" value="1"/>
</dbReference>
<evidence type="ECO:0000256" key="2">
    <source>
        <dbReference type="RuleBase" id="RU367162"/>
    </source>
</evidence>
<dbReference type="PANTHER" id="PTHR20835:SF0">
    <property type="entry name" value="E3 UBIQUITIN-PROTEIN LIGASE PPP1R11"/>
    <property type="match status" value="1"/>
</dbReference>
<evidence type="ECO:0000256" key="1">
    <source>
        <dbReference type="ARBA" id="ARBA00005605"/>
    </source>
</evidence>
<gene>
    <name evidence="3" type="ordered locus">ECU05_0185</name>
</gene>
<keyword evidence="4" id="KW-1185">Reference proteome</keyword>
<dbReference type="HOGENOM" id="CLU_208053_0_0_1"/>
<evidence type="ECO:0000313" key="3">
    <source>
        <dbReference type="EMBL" id="CCI74102.1"/>
    </source>
</evidence>
<reference evidence="3 4" key="1">
    <citation type="journal article" date="2001" name="Nature">
        <title>Genome sequence and gene compaction of the eukaryote parasite Encephalitozoon cuniculi.</title>
        <authorList>
            <person name="Katinka M.D."/>
            <person name="Duprat S."/>
            <person name="Cornillot E."/>
            <person name="Metenier G."/>
            <person name="Thomarat F."/>
            <person name="Prensier G."/>
            <person name="Barbe V."/>
            <person name="Peyretaillade E."/>
            <person name="Brottier P."/>
            <person name="Wincker P."/>
            <person name="Delbac F."/>
            <person name="El Alaoui H."/>
            <person name="Peyret P."/>
            <person name="Saurin W."/>
            <person name="Gouy M."/>
            <person name="Weissenbach J."/>
            <person name="Vivares C.P."/>
        </authorList>
    </citation>
    <scope>NUCLEOTIDE SEQUENCE [LARGE SCALE GENOMIC DNA]</scope>
    <source>
        <strain evidence="3 4">GB-M1</strain>
    </source>
</reference>
<dbReference type="KEGG" id="ecu:ECU05_0185"/>
<dbReference type="AlphaFoldDB" id="I7L8P7"/>
<proteinExistence type="inferred from homology"/>
<dbReference type="STRING" id="284813.I7L8P7"/>